<dbReference type="Pfam" id="PF12609">
    <property type="entry name" value="DUF3774"/>
    <property type="match status" value="1"/>
</dbReference>
<dbReference type="AlphaFoldDB" id="A0AAN7JPI0"/>
<sequence length="96" mass="10819">MSSTSRAWIAAASVGTVEALKYQGLCRFNQTLRSMHQRIKGAYQRPTFPQTNTPNKKLTPPVSNAVVGKIGAEKRMRKKPEESMRKVMYVSSWGPY</sequence>
<feature type="compositionally biased region" description="Polar residues" evidence="1">
    <location>
        <begin position="47"/>
        <end position="56"/>
    </location>
</feature>
<dbReference type="EMBL" id="JAXIOK010000017">
    <property type="protein sequence ID" value="KAK4750643.1"/>
    <property type="molecule type" value="Genomic_DNA"/>
</dbReference>
<dbReference type="Proteomes" id="UP001345219">
    <property type="component" value="Chromosome 4"/>
</dbReference>
<evidence type="ECO:0000313" key="2">
    <source>
        <dbReference type="EMBL" id="KAK4750643.1"/>
    </source>
</evidence>
<gene>
    <name evidence="2" type="ORF">SAY87_004125</name>
</gene>
<organism evidence="2 3">
    <name type="scientific">Trapa incisa</name>
    <dbReference type="NCBI Taxonomy" id="236973"/>
    <lineage>
        <taxon>Eukaryota</taxon>
        <taxon>Viridiplantae</taxon>
        <taxon>Streptophyta</taxon>
        <taxon>Embryophyta</taxon>
        <taxon>Tracheophyta</taxon>
        <taxon>Spermatophyta</taxon>
        <taxon>Magnoliopsida</taxon>
        <taxon>eudicotyledons</taxon>
        <taxon>Gunneridae</taxon>
        <taxon>Pentapetalae</taxon>
        <taxon>rosids</taxon>
        <taxon>malvids</taxon>
        <taxon>Myrtales</taxon>
        <taxon>Lythraceae</taxon>
        <taxon>Trapa</taxon>
    </lineage>
</organism>
<protein>
    <recommendedName>
        <fullName evidence="4">Wound-responsive family protein</fullName>
    </recommendedName>
</protein>
<accession>A0AAN7JPI0</accession>
<evidence type="ECO:0000256" key="1">
    <source>
        <dbReference type="SAM" id="MobiDB-lite"/>
    </source>
</evidence>
<name>A0AAN7JPI0_9MYRT</name>
<evidence type="ECO:0000313" key="3">
    <source>
        <dbReference type="Proteomes" id="UP001345219"/>
    </source>
</evidence>
<dbReference type="InterPro" id="IPR022251">
    <property type="entry name" value="DUF3774_wound-induced"/>
</dbReference>
<reference evidence="2 3" key="1">
    <citation type="journal article" date="2023" name="Hortic Res">
        <title>Pangenome of water caltrop reveals structural variations and asymmetric subgenome divergence after allopolyploidization.</title>
        <authorList>
            <person name="Zhang X."/>
            <person name="Chen Y."/>
            <person name="Wang L."/>
            <person name="Yuan Y."/>
            <person name="Fang M."/>
            <person name="Shi L."/>
            <person name="Lu R."/>
            <person name="Comes H.P."/>
            <person name="Ma Y."/>
            <person name="Chen Y."/>
            <person name="Huang G."/>
            <person name="Zhou Y."/>
            <person name="Zheng Z."/>
            <person name="Qiu Y."/>
        </authorList>
    </citation>
    <scope>NUCLEOTIDE SEQUENCE [LARGE SCALE GENOMIC DNA]</scope>
    <source>
        <tissue evidence="2">Roots</tissue>
    </source>
</reference>
<evidence type="ECO:0008006" key="4">
    <source>
        <dbReference type="Google" id="ProtNLM"/>
    </source>
</evidence>
<keyword evidence="3" id="KW-1185">Reference proteome</keyword>
<feature type="region of interest" description="Disordered" evidence="1">
    <location>
        <begin position="43"/>
        <end position="62"/>
    </location>
</feature>
<comment type="caution">
    <text evidence="2">The sequence shown here is derived from an EMBL/GenBank/DDBJ whole genome shotgun (WGS) entry which is preliminary data.</text>
</comment>
<proteinExistence type="predicted"/>
<dbReference type="PANTHER" id="PTHR33090">
    <property type="entry name" value="DUF3774 DOMAIN PROTEIN-RELATED"/>
    <property type="match status" value="1"/>
</dbReference>